<dbReference type="PANTHER" id="PTHR43833:SF5">
    <property type="entry name" value="TRK SYSTEM POTASSIUM UPTAKE PROTEIN TRKA"/>
    <property type="match status" value="1"/>
</dbReference>
<dbReference type="NCBIfam" id="NF007039">
    <property type="entry name" value="PRK09496.3-2"/>
    <property type="match status" value="1"/>
</dbReference>
<dbReference type="GO" id="GO:0005886">
    <property type="term" value="C:plasma membrane"/>
    <property type="evidence" value="ECO:0007669"/>
    <property type="project" value="InterPro"/>
</dbReference>
<evidence type="ECO:0000256" key="2">
    <source>
        <dbReference type="ARBA" id="ARBA00022448"/>
    </source>
</evidence>
<keyword evidence="5" id="KW-0520">NAD</keyword>
<name>A0A9D1IJ29_9BACT</name>
<feature type="domain" description="RCK N-terminal" evidence="7">
    <location>
        <begin position="1"/>
        <end position="121"/>
    </location>
</feature>
<keyword evidence="3" id="KW-0633">Potassium transport</keyword>
<organism evidence="9 10">
    <name type="scientific">Candidatus Limisoma intestinavium</name>
    <dbReference type="NCBI Taxonomy" id="2840856"/>
    <lineage>
        <taxon>Bacteria</taxon>
        <taxon>Pseudomonadati</taxon>
        <taxon>Bacteroidota</taxon>
        <taxon>Bacteroidia</taxon>
        <taxon>Bacteroidales</taxon>
        <taxon>Candidatus Limisoma</taxon>
    </lineage>
</organism>
<dbReference type="Pfam" id="PF02254">
    <property type="entry name" value="TrkA_N"/>
    <property type="match status" value="2"/>
</dbReference>
<evidence type="ECO:0000313" key="10">
    <source>
        <dbReference type="Proteomes" id="UP000824076"/>
    </source>
</evidence>
<reference evidence="9" key="2">
    <citation type="journal article" date="2021" name="PeerJ">
        <title>Extensive microbial diversity within the chicken gut microbiome revealed by metagenomics and culture.</title>
        <authorList>
            <person name="Gilroy R."/>
            <person name="Ravi A."/>
            <person name="Getino M."/>
            <person name="Pursley I."/>
            <person name="Horton D.L."/>
            <person name="Alikhan N.F."/>
            <person name="Baker D."/>
            <person name="Gharbi K."/>
            <person name="Hall N."/>
            <person name="Watson M."/>
            <person name="Adriaenssens E.M."/>
            <person name="Foster-Nyarko E."/>
            <person name="Jarju S."/>
            <person name="Secka A."/>
            <person name="Antonio M."/>
            <person name="Oren A."/>
            <person name="Chaudhuri R.R."/>
            <person name="La Ragione R."/>
            <person name="Hildebrand F."/>
            <person name="Pallen M.J."/>
        </authorList>
    </citation>
    <scope>NUCLEOTIDE SEQUENCE</scope>
    <source>
        <strain evidence="9">17073</strain>
    </source>
</reference>
<dbReference type="PRINTS" id="PR00335">
    <property type="entry name" value="KUPTAKETRKA"/>
</dbReference>
<dbReference type="PANTHER" id="PTHR43833">
    <property type="entry name" value="POTASSIUM CHANNEL PROTEIN 2-RELATED-RELATED"/>
    <property type="match status" value="1"/>
</dbReference>
<dbReference type="InterPro" id="IPR006037">
    <property type="entry name" value="RCK_C"/>
</dbReference>
<feature type="domain" description="RCK C-terminal" evidence="8">
    <location>
        <begin position="141"/>
        <end position="223"/>
    </location>
</feature>
<evidence type="ECO:0000256" key="3">
    <source>
        <dbReference type="ARBA" id="ARBA00022538"/>
    </source>
</evidence>
<keyword evidence="6" id="KW-0406">Ion transport</keyword>
<dbReference type="Gene3D" id="3.30.70.1450">
    <property type="entry name" value="Regulator of K+ conductance, C-terminal domain"/>
    <property type="match status" value="2"/>
</dbReference>
<dbReference type="NCBIfam" id="NF007038">
    <property type="entry name" value="PRK09496.2-6"/>
    <property type="match status" value="1"/>
</dbReference>
<dbReference type="PROSITE" id="PS51202">
    <property type="entry name" value="RCK_C"/>
    <property type="match status" value="2"/>
</dbReference>
<dbReference type="InterPro" id="IPR036291">
    <property type="entry name" value="NAD(P)-bd_dom_sf"/>
</dbReference>
<reference evidence="9" key="1">
    <citation type="submission" date="2020-10" db="EMBL/GenBank/DDBJ databases">
        <authorList>
            <person name="Gilroy R."/>
        </authorList>
    </citation>
    <scope>NUCLEOTIDE SEQUENCE</scope>
    <source>
        <strain evidence="9">17073</strain>
    </source>
</reference>
<evidence type="ECO:0000313" key="9">
    <source>
        <dbReference type="EMBL" id="HIU38243.1"/>
    </source>
</evidence>
<feature type="domain" description="RCK N-terminal" evidence="7">
    <location>
        <begin position="228"/>
        <end position="346"/>
    </location>
</feature>
<keyword evidence="4" id="KW-0630">Potassium</keyword>
<evidence type="ECO:0000256" key="1">
    <source>
        <dbReference type="ARBA" id="ARBA00017378"/>
    </source>
</evidence>
<feature type="domain" description="RCK C-terminal" evidence="8">
    <location>
        <begin position="365"/>
        <end position="445"/>
    </location>
</feature>
<gene>
    <name evidence="9" type="primary">trkA</name>
    <name evidence="9" type="ORF">IAD18_01090</name>
</gene>
<evidence type="ECO:0000259" key="8">
    <source>
        <dbReference type="PROSITE" id="PS51202"/>
    </source>
</evidence>
<dbReference type="InterPro" id="IPR050721">
    <property type="entry name" value="Trk_Ktr_HKT_K-transport"/>
</dbReference>
<dbReference type="AlphaFoldDB" id="A0A9D1IJ29"/>
<dbReference type="Gene3D" id="3.40.50.720">
    <property type="entry name" value="NAD(P)-binding Rossmann-like Domain"/>
    <property type="match status" value="2"/>
</dbReference>
<dbReference type="Pfam" id="PF02080">
    <property type="entry name" value="TrkA_C"/>
    <property type="match status" value="2"/>
</dbReference>
<dbReference type="NCBIfam" id="NF007031">
    <property type="entry name" value="PRK09496.1-2"/>
    <property type="match status" value="1"/>
</dbReference>
<dbReference type="SUPFAM" id="SSF51735">
    <property type="entry name" value="NAD(P)-binding Rossmann-fold domains"/>
    <property type="match status" value="2"/>
</dbReference>
<dbReference type="PROSITE" id="PS51201">
    <property type="entry name" value="RCK_N"/>
    <property type="match status" value="2"/>
</dbReference>
<dbReference type="InterPro" id="IPR036721">
    <property type="entry name" value="RCK_C_sf"/>
</dbReference>
<evidence type="ECO:0000256" key="6">
    <source>
        <dbReference type="ARBA" id="ARBA00023065"/>
    </source>
</evidence>
<evidence type="ECO:0000259" key="7">
    <source>
        <dbReference type="PROSITE" id="PS51201"/>
    </source>
</evidence>
<dbReference type="EMBL" id="DVMS01000028">
    <property type="protein sequence ID" value="HIU38243.1"/>
    <property type="molecule type" value="Genomic_DNA"/>
</dbReference>
<keyword evidence="2" id="KW-0813">Transport</keyword>
<evidence type="ECO:0000256" key="4">
    <source>
        <dbReference type="ARBA" id="ARBA00022958"/>
    </source>
</evidence>
<dbReference type="InterPro" id="IPR006036">
    <property type="entry name" value="K_uptake_TrkA"/>
</dbReference>
<sequence length="445" mass="49424">MKIIIAGAGEVGTHLAKLLSNEGLDIILIDSDESKLLSVDANYNLMTITGNATAFKVLKEASVGKCDLFIAVTPYETRNIVACSFAKKLGARKTVARIDNYEFLKPEYQSYFLEMGVDELIYPESFASNEIETALRHSWVRNWFELYDGELILSGIKLRSSSRLVGLKLKDLAISGHPFHVCAIRRRHETIIPRGEDHLEEGDVAYFIFQRDKISQVMEACGKKSQNIKRILIMGGSRIGIQLANMLDSSYKIKIIENDRDKCYKLAELIPSDCTIINGDARDIELLQDEGIEDYDAFIALTDSSETNILACLTAKEFGVKKTIAEVENIQFIAQAENLNIGTVINKKLLASSKIFQILLDFDSSNSKCLALTDAEVAEIVAKEKSKITKAQVKDLHLSSDMTIGGLIRNGKGMLVKGDTLIQPGDHVLVFCLSGAIRKIEKMFN</sequence>
<proteinExistence type="predicted"/>
<accession>A0A9D1IJ29</accession>
<dbReference type="InterPro" id="IPR003148">
    <property type="entry name" value="RCK_N"/>
</dbReference>
<protein>
    <recommendedName>
        <fullName evidence="1">Trk system potassium uptake protein TrkA</fullName>
    </recommendedName>
</protein>
<dbReference type="SUPFAM" id="SSF116726">
    <property type="entry name" value="TrkA C-terminal domain-like"/>
    <property type="match status" value="2"/>
</dbReference>
<evidence type="ECO:0000256" key="5">
    <source>
        <dbReference type="ARBA" id="ARBA00023027"/>
    </source>
</evidence>
<dbReference type="Proteomes" id="UP000824076">
    <property type="component" value="Unassembled WGS sequence"/>
</dbReference>
<comment type="caution">
    <text evidence="9">The sequence shown here is derived from an EMBL/GenBank/DDBJ whole genome shotgun (WGS) entry which is preliminary data.</text>
</comment>
<dbReference type="GO" id="GO:0015079">
    <property type="term" value="F:potassium ion transmembrane transporter activity"/>
    <property type="evidence" value="ECO:0007669"/>
    <property type="project" value="InterPro"/>
</dbReference>